<name>A0A0P1FK09_THAGE</name>
<dbReference type="Proteomes" id="UP000051587">
    <property type="component" value="Unassembled WGS sequence"/>
</dbReference>
<dbReference type="EMBL" id="CYSA01000028">
    <property type="protein sequence ID" value="CUH68382.1"/>
    <property type="molecule type" value="Genomic_DNA"/>
</dbReference>
<reference evidence="2 3" key="1">
    <citation type="submission" date="2015-09" db="EMBL/GenBank/DDBJ databases">
        <authorList>
            <consortium name="Swine Surveillance"/>
        </authorList>
    </citation>
    <scope>NUCLEOTIDE SEQUENCE [LARGE SCALE GENOMIC DNA]</scope>
    <source>
        <strain evidence="2 3">CECT 4357</strain>
    </source>
</reference>
<gene>
    <name evidence="2" type="ORF">TG4357_03531</name>
</gene>
<accession>A0A0P1FK09</accession>
<sequence>MTSQSFSSRMMGWGCGLRAANFVEKVRIAVASQKRGRVVGEDLATQLDASAQGIYDSAALFLPTDSSFTAGAARDLDAIATWPKDRLARTALGAVFGLEVQSGADKVAAIDAVPLNKDQLRAVQSACQRADLPRRVAVWAPHAMRRIGLEDAVQGAAQLLHQIQPLAQTEVLRNGLIMTPARGDAAGESAAHGRASATAAHPSSSGPARERKFFGKAFGRGHFSHYPERQVCPAQQTLAPSAAKVRNPPFLHRARLTPFPARPSSLGLIRVIRRFTHEGPLCRKKNNTDPKHHHPDVSPAQLTRLVRLCCGHVFFHLHEAVRHHGYGIDPGLDQYPGEIGVIRRRLTA</sequence>
<proteinExistence type="predicted"/>
<protein>
    <submittedName>
        <fullName evidence="2">Uncharacterized protein</fullName>
    </submittedName>
</protein>
<organism evidence="2 3">
    <name type="scientific">Thalassovita gelatinovora</name>
    <name type="common">Thalassobius gelatinovorus</name>
    <dbReference type="NCBI Taxonomy" id="53501"/>
    <lineage>
        <taxon>Bacteria</taxon>
        <taxon>Pseudomonadati</taxon>
        <taxon>Pseudomonadota</taxon>
        <taxon>Alphaproteobacteria</taxon>
        <taxon>Rhodobacterales</taxon>
        <taxon>Roseobacteraceae</taxon>
        <taxon>Thalassovita</taxon>
    </lineage>
</organism>
<feature type="compositionally biased region" description="Low complexity" evidence="1">
    <location>
        <begin position="189"/>
        <end position="201"/>
    </location>
</feature>
<evidence type="ECO:0000313" key="2">
    <source>
        <dbReference type="EMBL" id="CUH68382.1"/>
    </source>
</evidence>
<dbReference type="AlphaFoldDB" id="A0A0P1FK09"/>
<evidence type="ECO:0000313" key="3">
    <source>
        <dbReference type="Proteomes" id="UP000051587"/>
    </source>
</evidence>
<evidence type="ECO:0000256" key="1">
    <source>
        <dbReference type="SAM" id="MobiDB-lite"/>
    </source>
</evidence>
<keyword evidence="3" id="KW-1185">Reference proteome</keyword>
<feature type="region of interest" description="Disordered" evidence="1">
    <location>
        <begin position="183"/>
        <end position="210"/>
    </location>
</feature>